<dbReference type="PANTHER" id="PTHR24300:SF375">
    <property type="entry name" value="CYTOCHROME P450 FAMILY"/>
    <property type="match status" value="1"/>
</dbReference>
<feature type="signal peptide" evidence="4">
    <location>
        <begin position="1"/>
        <end position="19"/>
    </location>
</feature>
<organism evidence="5 6">
    <name type="scientific">Allacma fusca</name>
    <dbReference type="NCBI Taxonomy" id="39272"/>
    <lineage>
        <taxon>Eukaryota</taxon>
        <taxon>Metazoa</taxon>
        <taxon>Ecdysozoa</taxon>
        <taxon>Arthropoda</taxon>
        <taxon>Hexapoda</taxon>
        <taxon>Collembola</taxon>
        <taxon>Symphypleona</taxon>
        <taxon>Sminthuridae</taxon>
        <taxon>Allacma</taxon>
    </lineage>
</organism>
<keyword evidence="4" id="KW-0732">Signal</keyword>
<feature type="non-terminal residue" evidence="5">
    <location>
        <position position="1"/>
    </location>
</feature>
<dbReference type="AlphaFoldDB" id="A0A8J2JQR9"/>
<sequence length="288" mass="33559">MIIITFCLLFFLFTKLFIGSKYKFPPALPGLHIAHIMRWFLHPHMGRLFSEIGRNHGPINYISFGPFRLVLLNGADIVKEAFKLPEFSGRTENMYKEFFDDRGFFFSDDTWQKRKFVFKNFRHFGLGGVAAEGNINEEISLLFKRFDSFQGQPFSVKYAFNIPTLNGVLHRFMGVKIPHNDPYLIDIVKRFCVVAEISNPIMRACVLAPSLTKWIPSFLSRREFARKVFKDGEDYFNAYLEDHFKTRVPQSPRDLADALMDEVEATNDTNSVFHFSRNPIRPIVFDML</sequence>
<dbReference type="GO" id="GO:0005506">
    <property type="term" value="F:iron ion binding"/>
    <property type="evidence" value="ECO:0007669"/>
    <property type="project" value="InterPro"/>
</dbReference>
<dbReference type="Proteomes" id="UP000708208">
    <property type="component" value="Unassembled WGS sequence"/>
</dbReference>
<dbReference type="OrthoDB" id="2789670at2759"/>
<evidence type="ECO:0000313" key="6">
    <source>
        <dbReference type="Proteomes" id="UP000708208"/>
    </source>
</evidence>
<evidence type="ECO:0000256" key="4">
    <source>
        <dbReference type="SAM" id="SignalP"/>
    </source>
</evidence>
<feature type="chain" id="PRO_5035257616" description="Cytochrome P450" evidence="4">
    <location>
        <begin position="20"/>
        <end position="288"/>
    </location>
</feature>
<protein>
    <recommendedName>
        <fullName evidence="7">Cytochrome P450</fullName>
    </recommendedName>
</protein>
<comment type="similarity">
    <text evidence="1">Belongs to the cytochrome P450 family.</text>
</comment>
<dbReference type="GO" id="GO:0006082">
    <property type="term" value="P:organic acid metabolic process"/>
    <property type="evidence" value="ECO:0007669"/>
    <property type="project" value="TreeGrafter"/>
</dbReference>
<dbReference type="Pfam" id="PF00067">
    <property type="entry name" value="p450"/>
    <property type="match status" value="1"/>
</dbReference>
<evidence type="ECO:0000256" key="1">
    <source>
        <dbReference type="ARBA" id="ARBA00010617"/>
    </source>
</evidence>
<evidence type="ECO:0008006" key="7">
    <source>
        <dbReference type="Google" id="ProtNLM"/>
    </source>
</evidence>
<dbReference type="EMBL" id="CAJVCH010112327">
    <property type="protein sequence ID" value="CAG7724664.1"/>
    <property type="molecule type" value="Genomic_DNA"/>
</dbReference>
<dbReference type="PANTHER" id="PTHR24300">
    <property type="entry name" value="CYTOCHROME P450 508A4-RELATED"/>
    <property type="match status" value="1"/>
</dbReference>
<evidence type="ECO:0000313" key="5">
    <source>
        <dbReference type="EMBL" id="CAG7724664.1"/>
    </source>
</evidence>
<evidence type="ECO:0000256" key="2">
    <source>
        <dbReference type="ARBA" id="ARBA00022723"/>
    </source>
</evidence>
<comment type="caution">
    <text evidence="5">The sequence shown here is derived from an EMBL/GenBank/DDBJ whole genome shotgun (WGS) entry which is preliminary data.</text>
</comment>
<evidence type="ECO:0000256" key="3">
    <source>
        <dbReference type="ARBA" id="ARBA00023004"/>
    </source>
</evidence>
<keyword evidence="3" id="KW-0408">Iron</keyword>
<dbReference type="GO" id="GO:0005737">
    <property type="term" value="C:cytoplasm"/>
    <property type="evidence" value="ECO:0007669"/>
    <property type="project" value="TreeGrafter"/>
</dbReference>
<accession>A0A8J2JQR9</accession>
<dbReference type="InterPro" id="IPR001128">
    <property type="entry name" value="Cyt_P450"/>
</dbReference>
<keyword evidence="2" id="KW-0479">Metal-binding</keyword>
<dbReference type="InterPro" id="IPR050182">
    <property type="entry name" value="Cytochrome_P450_fam2"/>
</dbReference>
<dbReference type="GO" id="GO:0016712">
    <property type="term" value="F:oxidoreductase activity, acting on paired donors, with incorporation or reduction of molecular oxygen, reduced flavin or flavoprotein as one donor, and incorporation of one atom of oxygen"/>
    <property type="evidence" value="ECO:0007669"/>
    <property type="project" value="TreeGrafter"/>
</dbReference>
<reference evidence="5" key="1">
    <citation type="submission" date="2021-06" db="EMBL/GenBank/DDBJ databases">
        <authorList>
            <person name="Hodson N. C."/>
            <person name="Mongue J. A."/>
            <person name="Jaron S. K."/>
        </authorList>
    </citation>
    <scope>NUCLEOTIDE SEQUENCE</scope>
</reference>
<gene>
    <name evidence="5" type="ORF">AFUS01_LOCUS13668</name>
</gene>
<dbReference type="GO" id="GO:0006805">
    <property type="term" value="P:xenobiotic metabolic process"/>
    <property type="evidence" value="ECO:0007669"/>
    <property type="project" value="TreeGrafter"/>
</dbReference>
<dbReference type="GO" id="GO:0020037">
    <property type="term" value="F:heme binding"/>
    <property type="evidence" value="ECO:0007669"/>
    <property type="project" value="InterPro"/>
</dbReference>
<name>A0A8J2JQR9_9HEXA</name>
<keyword evidence="6" id="KW-1185">Reference proteome</keyword>
<proteinExistence type="inferred from homology"/>